<sequence>MNGSGRDRGVDTDAQWAREVQRRLDALDRPQSIRIGEWVIAARDGELVATAPGRDAVTLTLPSSAAASSDGTGRVMRVVSIVGSPSSGTWGLLYRGVPTINTLDRANATATQILNALLALDPRYTALDFNVAGPNGGPWTVTTPPGSLDGDGTLLGGGTNPAVSIQYL</sequence>
<dbReference type="Proteomes" id="UP000309231">
    <property type="component" value="Chromosome"/>
</dbReference>
<accession>A0A8H2J9Z1</accession>
<organism evidence="2">
    <name type="scientific">Mycolicibacterium mucogenicum DSM 44124</name>
    <dbReference type="NCBI Taxonomy" id="1226753"/>
    <lineage>
        <taxon>Bacteria</taxon>
        <taxon>Bacillati</taxon>
        <taxon>Actinomycetota</taxon>
        <taxon>Actinomycetes</taxon>
        <taxon>Mycobacteriales</taxon>
        <taxon>Mycobacteriaceae</taxon>
        <taxon>Mycolicibacterium</taxon>
    </lineage>
</organism>
<dbReference type="GeneID" id="76723818"/>
<evidence type="ECO:0000313" key="2">
    <source>
        <dbReference type="EMBL" id="TLH51431.1"/>
    </source>
</evidence>
<proteinExistence type="predicted"/>
<dbReference type="KEGG" id="mmuc:C1S78_002825"/>
<gene>
    <name evidence="1" type="ORF">C1S78_002825</name>
    <name evidence="2" type="ORF">C1S78_02825</name>
</gene>
<evidence type="ECO:0000313" key="3">
    <source>
        <dbReference type="Proteomes" id="UP000309231"/>
    </source>
</evidence>
<dbReference type="EMBL" id="POTL01000001">
    <property type="protein sequence ID" value="TLH51431.1"/>
    <property type="molecule type" value="Genomic_DNA"/>
</dbReference>
<name>A0A8H2J9Z1_MYCMU</name>
<dbReference type="EMBL" id="CP062008">
    <property type="protein sequence ID" value="QPG69980.1"/>
    <property type="molecule type" value="Genomic_DNA"/>
</dbReference>
<dbReference type="AlphaFoldDB" id="A0A8H2J9Z1"/>
<dbReference type="RefSeq" id="WP_053854604.1">
    <property type="nucleotide sequence ID" value="NZ_ANBS01000001.1"/>
</dbReference>
<reference evidence="2" key="1">
    <citation type="submission" date="2018-01" db="EMBL/GenBank/DDBJ databases">
        <title>Comparative genomics of Mycobacterium mucogenicum and Mycobacterium neoaurum clade members emphasizing tRNA and non-coding RNA.</title>
        <authorList>
            <person name="Behra P.R.K."/>
            <person name="Pettersson B.M.F."/>
            <person name="Das S."/>
            <person name="Dasgupta S."/>
            <person name="Kirsebom L.A."/>
        </authorList>
    </citation>
    <scope>NUCLEOTIDE SEQUENCE</scope>
    <source>
        <strain evidence="2">DSM 44124</strain>
    </source>
</reference>
<evidence type="ECO:0000313" key="1">
    <source>
        <dbReference type="EMBL" id="QPG69980.1"/>
    </source>
</evidence>
<reference evidence="1 3" key="3">
    <citation type="journal article" date="2019" name="Sci. Rep.">
        <title>Insight into the biology of Mycobacterium mucogenicum and Mycobacterium neoaurum clade members.</title>
        <authorList>
            <person name="Behra P.R.K."/>
            <person name="Pettersson B.M.F."/>
            <person name="Ramesh M."/>
            <person name="Dasgupta S."/>
            <person name="Kirsebom L.A."/>
        </authorList>
    </citation>
    <scope>NUCLEOTIDE SEQUENCE [LARGE SCALE GENOMIC DNA]</scope>
    <source>
        <strain evidence="1 3">DSM 44124</strain>
    </source>
</reference>
<protein>
    <submittedName>
        <fullName evidence="2">Uncharacterized protein</fullName>
    </submittedName>
</protein>
<keyword evidence="3" id="KW-1185">Reference proteome</keyword>
<reference evidence="1 3" key="2">
    <citation type="journal article" date="2019" name="BMC Evol. Biol.">
        <title>Comparative genomics of Mycobacterium mucogenicum and Mycobacterium neoaurum clade members emphasizing tRNA and non-coding RNA.</title>
        <authorList>
            <person name="Behra P.R.K."/>
            <person name="Pettersson B.M.F."/>
            <person name="Das S."/>
            <person name="Dasgupta S."/>
            <person name="Kirsebom L.A."/>
        </authorList>
    </citation>
    <scope>NUCLEOTIDE SEQUENCE [LARGE SCALE GENOMIC DNA]</scope>
    <source>
        <strain evidence="1 3">DSM 44124</strain>
    </source>
</reference>